<dbReference type="OrthoDB" id="9795405at2"/>
<accession>A0A511QTF7</accession>
<dbReference type="InterPro" id="IPR052707">
    <property type="entry name" value="OsmC_Ohr_Peroxiredoxin"/>
</dbReference>
<dbReference type="InterPro" id="IPR003718">
    <property type="entry name" value="OsmC/Ohr_fam"/>
</dbReference>
<dbReference type="RefSeq" id="WP_119010463.1">
    <property type="nucleotide sequence ID" value="NZ_BJXK01000012.1"/>
</dbReference>
<comment type="caution">
    <text evidence="1">The sequence shown here is derived from an EMBL/GenBank/DDBJ whole genome shotgun (WGS) entry which is preliminary data.</text>
</comment>
<dbReference type="Pfam" id="PF02566">
    <property type="entry name" value="OsmC"/>
    <property type="match status" value="1"/>
</dbReference>
<dbReference type="Proteomes" id="UP000321113">
    <property type="component" value="Unassembled WGS sequence"/>
</dbReference>
<evidence type="ECO:0000313" key="2">
    <source>
        <dbReference type="Proteomes" id="UP000321113"/>
    </source>
</evidence>
<keyword evidence="2" id="KW-1185">Reference proteome</keyword>
<dbReference type="PANTHER" id="PTHR42830">
    <property type="entry name" value="OSMOTICALLY INDUCIBLE FAMILY PROTEIN"/>
    <property type="match status" value="1"/>
</dbReference>
<dbReference type="SUPFAM" id="SSF82784">
    <property type="entry name" value="OsmC-like"/>
    <property type="match status" value="1"/>
</dbReference>
<proteinExistence type="predicted"/>
<name>A0A511QTF7_9VIBR</name>
<dbReference type="EMBL" id="BJXK01000012">
    <property type="protein sequence ID" value="GEM80653.1"/>
    <property type="molecule type" value="Genomic_DNA"/>
</dbReference>
<dbReference type="AlphaFoldDB" id="A0A511QTF7"/>
<dbReference type="InterPro" id="IPR036102">
    <property type="entry name" value="OsmC/Ohrsf"/>
</dbReference>
<organism evidence="1 2">
    <name type="scientific">Vibrio superstes NBRC 103154</name>
    <dbReference type="NCBI Taxonomy" id="1219062"/>
    <lineage>
        <taxon>Bacteria</taxon>
        <taxon>Pseudomonadati</taxon>
        <taxon>Pseudomonadota</taxon>
        <taxon>Gammaproteobacteria</taxon>
        <taxon>Vibrionales</taxon>
        <taxon>Vibrionaceae</taxon>
        <taxon>Vibrio</taxon>
    </lineage>
</organism>
<reference evidence="1 2" key="1">
    <citation type="submission" date="2019-07" db="EMBL/GenBank/DDBJ databases">
        <title>Whole genome shotgun sequence of Vibrio superstes NBRC 103154.</title>
        <authorList>
            <person name="Hosoyama A."/>
            <person name="Uohara A."/>
            <person name="Ohji S."/>
            <person name="Ichikawa N."/>
        </authorList>
    </citation>
    <scope>NUCLEOTIDE SEQUENCE [LARGE SCALE GENOMIC DNA]</scope>
    <source>
        <strain evidence="1 2">NBRC 103154</strain>
    </source>
</reference>
<dbReference type="InterPro" id="IPR015946">
    <property type="entry name" value="KH_dom-like_a/b"/>
</dbReference>
<dbReference type="Gene3D" id="3.30.300.20">
    <property type="match status" value="1"/>
</dbReference>
<evidence type="ECO:0000313" key="1">
    <source>
        <dbReference type="EMBL" id="GEM80653.1"/>
    </source>
</evidence>
<protein>
    <submittedName>
        <fullName evidence="1">Peroxiredoxin</fullName>
    </submittedName>
</protein>
<dbReference type="PANTHER" id="PTHR42830:SF2">
    <property type="entry name" value="OSMC_OHR FAMILY PROTEIN"/>
    <property type="match status" value="1"/>
</dbReference>
<sequence>MLEHSATVRWKRGETEAFSDNNYSRGHTWEFDGGASVLASASPHVVPLPLSVEENVDPEEAFIAALSSCHMLVFLSVAAKKKYVIESYTDNAVGTLSENTKGKMAVTQVVLRPKIVFSGERIPTRQQLEKMHHLSHENCFIANSVETEVITEIIS</sequence>
<gene>
    <name evidence="1" type="ORF">VSU01S_28980</name>
</gene>